<reference evidence="2 3" key="1">
    <citation type="journal article" date="2013" name="Nat. Commun.">
        <title>Genome analysis reveals insights into physiology and longevity of the Brandt's bat Myotis brandtii.</title>
        <authorList>
            <person name="Seim I."/>
            <person name="Fang X."/>
            <person name="Xiong Z."/>
            <person name="Lobanov A.V."/>
            <person name="Huang Z."/>
            <person name="Ma S."/>
            <person name="Feng Y."/>
            <person name="Turanov A.A."/>
            <person name="Zhu Y."/>
            <person name="Lenz T.L."/>
            <person name="Gerashchenko M.V."/>
            <person name="Fan D."/>
            <person name="Hee Yim S."/>
            <person name="Yao X."/>
            <person name="Jordan D."/>
            <person name="Xiong Y."/>
            <person name="Ma Y."/>
            <person name="Lyapunov A.N."/>
            <person name="Chen G."/>
            <person name="Kulakova O.I."/>
            <person name="Sun Y."/>
            <person name="Lee S.G."/>
            <person name="Bronson R.T."/>
            <person name="Moskalev A.A."/>
            <person name="Sunyaev S.R."/>
            <person name="Zhang G."/>
            <person name="Krogh A."/>
            <person name="Wang J."/>
            <person name="Gladyshev V.N."/>
        </authorList>
    </citation>
    <scope>NUCLEOTIDE SEQUENCE [LARGE SCALE GENOMIC DNA]</scope>
</reference>
<dbReference type="Proteomes" id="UP000052978">
    <property type="component" value="Unassembled WGS sequence"/>
</dbReference>
<accession>S7NC98</accession>
<sequence length="99" mass="10530">MTDRAGAAVQGPRNTCETPAENKTHPAASPPAGTPRISSGQAIVLRKTEGHSARSGVKQPRNRPGTETRTHRSLWSEVRASSTPDNAAACPFRLCDRSP</sequence>
<organism evidence="2 3">
    <name type="scientific">Myotis brandtii</name>
    <name type="common">Brandt's bat</name>
    <dbReference type="NCBI Taxonomy" id="109478"/>
    <lineage>
        <taxon>Eukaryota</taxon>
        <taxon>Metazoa</taxon>
        <taxon>Chordata</taxon>
        <taxon>Craniata</taxon>
        <taxon>Vertebrata</taxon>
        <taxon>Euteleostomi</taxon>
        <taxon>Mammalia</taxon>
        <taxon>Eutheria</taxon>
        <taxon>Laurasiatheria</taxon>
        <taxon>Chiroptera</taxon>
        <taxon>Yangochiroptera</taxon>
        <taxon>Vespertilionidae</taxon>
        <taxon>Myotis</taxon>
    </lineage>
</organism>
<feature type="region of interest" description="Disordered" evidence="1">
    <location>
        <begin position="1"/>
        <end position="99"/>
    </location>
</feature>
<protein>
    <submittedName>
        <fullName evidence="2">Uncharacterized protein</fullName>
    </submittedName>
</protein>
<evidence type="ECO:0000313" key="3">
    <source>
        <dbReference type="Proteomes" id="UP000052978"/>
    </source>
</evidence>
<keyword evidence="3" id="KW-1185">Reference proteome</keyword>
<name>S7NC98_MYOBR</name>
<proteinExistence type="predicted"/>
<evidence type="ECO:0000313" key="2">
    <source>
        <dbReference type="EMBL" id="EPQ14899.1"/>
    </source>
</evidence>
<dbReference type="EMBL" id="KE164074">
    <property type="protein sequence ID" value="EPQ14899.1"/>
    <property type="molecule type" value="Genomic_DNA"/>
</dbReference>
<evidence type="ECO:0000256" key="1">
    <source>
        <dbReference type="SAM" id="MobiDB-lite"/>
    </source>
</evidence>
<gene>
    <name evidence="2" type="ORF">D623_10012001</name>
</gene>
<dbReference type="AlphaFoldDB" id="S7NC98"/>